<feature type="transmembrane region" description="Helical" evidence="2">
    <location>
        <begin position="345"/>
        <end position="367"/>
    </location>
</feature>
<dbReference type="GO" id="GO:0016746">
    <property type="term" value="F:acyltransferase activity"/>
    <property type="evidence" value="ECO:0007669"/>
    <property type="project" value="UniProtKB-KW"/>
</dbReference>
<proteinExistence type="predicted"/>
<dbReference type="EMBL" id="JBHLUE010000001">
    <property type="protein sequence ID" value="MFC0562622.1"/>
    <property type="molecule type" value="Genomic_DNA"/>
</dbReference>
<keyword evidence="2" id="KW-0812">Transmembrane</keyword>
<feature type="transmembrane region" description="Helical" evidence="2">
    <location>
        <begin position="265"/>
        <end position="285"/>
    </location>
</feature>
<feature type="transmembrane region" description="Helical" evidence="2">
    <location>
        <begin position="94"/>
        <end position="119"/>
    </location>
</feature>
<feature type="transmembrane region" description="Helical" evidence="2">
    <location>
        <begin position="178"/>
        <end position="197"/>
    </location>
</feature>
<name>A0ABV6NPB9_9ACTN</name>
<keyword evidence="4" id="KW-0012">Acyltransferase</keyword>
<protein>
    <submittedName>
        <fullName evidence="4">Acyltransferase family protein</fullName>
        <ecNumber evidence="4">2.3.-.-</ecNumber>
    </submittedName>
</protein>
<dbReference type="EC" id="2.3.-.-" evidence="4"/>
<reference evidence="4 5" key="1">
    <citation type="submission" date="2024-09" db="EMBL/GenBank/DDBJ databases">
        <authorList>
            <person name="Sun Q."/>
            <person name="Mori K."/>
        </authorList>
    </citation>
    <scope>NUCLEOTIDE SEQUENCE [LARGE SCALE GENOMIC DNA]</scope>
    <source>
        <strain evidence="4 5">TBRC 2205</strain>
    </source>
</reference>
<dbReference type="Pfam" id="PF01757">
    <property type="entry name" value="Acyl_transf_3"/>
    <property type="match status" value="1"/>
</dbReference>
<evidence type="ECO:0000313" key="4">
    <source>
        <dbReference type="EMBL" id="MFC0562622.1"/>
    </source>
</evidence>
<keyword evidence="5" id="KW-1185">Reference proteome</keyword>
<organism evidence="4 5">
    <name type="scientific">Plantactinospora siamensis</name>
    <dbReference type="NCBI Taxonomy" id="555372"/>
    <lineage>
        <taxon>Bacteria</taxon>
        <taxon>Bacillati</taxon>
        <taxon>Actinomycetota</taxon>
        <taxon>Actinomycetes</taxon>
        <taxon>Micromonosporales</taxon>
        <taxon>Micromonosporaceae</taxon>
        <taxon>Plantactinospora</taxon>
    </lineage>
</organism>
<dbReference type="Proteomes" id="UP001589894">
    <property type="component" value="Unassembled WGS sequence"/>
</dbReference>
<feature type="transmembrane region" description="Helical" evidence="2">
    <location>
        <begin position="26"/>
        <end position="44"/>
    </location>
</feature>
<accession>A0ABV6NPB9</accession>
<keyword evidence="2" id="KW-0472">Membrane</keyword>
<feature type="transmembrane region" description="Helical" evidence="2">
    <location>
        <begin position="234"/>
        <end position="258"/>
    </location>
</feature>
<feature type="domain" description="Acyltransferase 3" evidence="3">
    <location>
        <begin position="22"/>
        <end position="360"/>
    </location>
</feature>
<evidence type="ECO:0000256" key="2">
    <source>
        <dbReference type="SAM" id="Phobius"/>
    </source>
</evidence>
<comment type="caution">
    <text evidence="4">The sequence shown here is derived from an EMBL/GenBank/DDBJ whole genome shotgun (WGS) entry which is preliminary data.</text>
</comment>
<keyword evidence="2" id="KW-1133">Transmembrane helix</keyword>
<feature type="transmembrane region" description="Helical" evidence="2">
    <location>
        <begin position="320"/>
        <end position="339"/>
    </location>
</feature>
<dbReference type="PANTHER" id="PTHR23028">
    <property type="entry name" value="ACETYLTRANSFERASE"/>
    <property type="match status" value="1"/>
</dbReference>
<dbReference type="RefSeq" id="WP_377334433.1">
    <property type="nucleotide sequence ID" value="NZ_JBHLUE010000001.1"/>
</dbReference>
<evidence type="ECO:0000259" key="3">
    <source>
        <dbReference type="Pfam" id="PF01757"/>
    </source>
</evidence>
<feature type="transmembrane region" description="Helical" evidence="2">
    <location>
        <begin position="204"/>
        <end position="222"/>
    </location>
</feature>
<feature type="region of interest" description="Disordered" evidence="1">
    <location>
        <begin position="378"/>
        <end position="403"/>
    </location>
</feature>
<dbReference type="PANTHER" id="PTHR23028:SF53">
    <property type="entry name" value="ACYL_TRANSF_3 DOMAIN-CONTAINING PROTEIN"/>
    <property type="match status" value="1"/>
</dbReference>
<dbReference type="InterPro" id="IPR002656">
    <property type="entry name" value="Acyl_transf_3_dom"/>
</dbReference>
<evidence type="ECO:0000256" key="1">
    <source>
        <dbReference type="SAM" id="MobiDB-lite"/>
    </source>
</evidence>
<keyword evidence="4" id="KW-0808">Transferase</keyword>
<evidence type="ECO:0000313" key="5">
    <source>
        <dbReference type="Proteomes" id="UP001589894"/>
    </source>
</evidence>
<dbReference type="InterPro" id="IPR050879">
    <property type="entry name" value="Acyltransferase_3"/>
</dbReference>
<feature type="transmembrane region" description="Helical" evidence="2">
    <location>
        <begin position="291"/>
        <end position="308"/>
    </location>
</feature>
<sequence>MAAWWRRWRPPTLADRFSTRDNAIGLLRLVLAGAVLVSHSWPLGLGEEDLGTTLTRRHTDLGTMAVYGFFVLSGFLITTSALRFPPGRYAWHRFLRIFPGLWVCLLVTAFGFAPLVAWYERGGLTGFWRHPEGPFRYVLVNALALINQYPISGLLAHVPYARLTGGRPTAFDGSLWSLRYELGCYLVVGLLGAAAVLRRRPAVVLGLAGATYAAVAVGWLRSPTGPPALGVLRVPLLGAFEVGQAVLLGLAFLLGAVLRLYRDRIPLHGALAAGAGLLLAGSLWLGGLLVLGLPAYAYLLCYAAVALPRRLRRIGRRRDYSYGIYIYAFPVQQTLALVGGARYGVGVFVLLSALGTAALAVPSWHFVERPALAWKDRPAPGRPWRRRPAAPSEDQTGPAMLTR</sequence>
<gene>
    <name evidence="4" type="ORF">ACFFHU_00300</name>
</gene>
<feature type="transmembrane region" description="Helical" evidence="2">
    <location>
        <begin position="64"/>
        <end position="82"/>
    </location>
</feature>